<keyword evidence="6 7" id="KW-0998">Cell outer membrane</keyword>
<dbReference type="Pfam" id="PF13715">
    <property type="entry name" value="CarbopepD_reg_2"/>
    <property type="match status" value="1"/>
</dbReference>
<keyword evidence="10" id="KW-1185">Reference proteome</keyword>
<dbReference type="InterPro" id="IPR039426">
    <property type="entry name" value="TonB-dep_rcpt-like"/>
</dbReference>
<organism evidence="9 10">
    <name type="scientific">Muribaculum gordoncarteri</name>
    <dbReference type="NCBI Taxonomy" id="2530390"/>
    <lineage>
        <taxon>Bacteria</taxon>
        <taxon>Pseudomonadati</taxon>
        <taxon>Bacteroidota</taxon>
        <taxon>Bacteroidia</taxon>
        <taxon>Bacteroidales</taxon>
        <taxon>Muribaculaceae</taxon>
        <taxon>Muribaculum</taxon>
    </lineage>
</organism>
<evidence type="ECO:0000256" key="3">
    <source>
        <dbReference type="ARBA" id="ARBA00022452"/>
    </source>
</evidence>
<comment type="similarity">
    <text evidence="7">Belongs to the TonB-dependent receptor family.</text>
</comment>
<sequence>MKKHRFITWLTFLLVGIVSLSAQQYSLKGEVLDELGDPLIGATVKVKSDPNNGVMTDINGQFALNVSKGDVLQVSYIGYVTVELPITDQNNIKIEMKEDSQILDEVVVVGYGTMRKKDLTGSVVQINPEKIADTNPGSVQDLLRGTAGLQIGYDASAKGQSASIQLRGQNSLGTNASPMIVLDGMAFYGELSEINPDDIAQIDVLKDASSAAIYGAKAAAGVIIITTKKGKEGKPVINVSANLAVNTKSAYRDFFDRTNWETYREDWYKMYYTYGIGEDGLYGYYNARDTKAEGKPILYPKGYFDNPSRLSDAEQSAWMTNIGAAGFGAAAGESALELYARRMSMDNAPLMMSNFLAGNYYDWNDAVFRTGLNQDYNASISGASERVNYYMSIGYMKNEGVVRGNDYDAFRASLKLHTQVTDWLEVGAQVNFQNRSDGDMQVSLGSNYWDANMLRNSPYAGMYTEDGSYNQYPMTGFAANGAGYNYFFDNQYYDLDRGYTVLNSIFNVKVNLPLGFSYQFNITPRMQWYHDYYHMSADLPGASPADRGVNRSNSKNFDWNLNNTLIWDRTIADIHRFTVTLVQEAEDHKYWSDNIYARNITPTDVLGFHYTAGGNKEQSSFSTYDSHYTAASYLGRVFYSYDNRYMITGTFRRDGYSGFGANHPWGNFGSVGLGWNFSEEKFMENTRDWLDNAKLRLSWGTNGNREFGDVYKTLANLTLGSPMAYLDKSGKPVIVNTLSMSRLGAPDLVWEKTHAYNVGLDFSILNYRLTGSLDFYHKITKDMIMSQRLPSFTGFSSIAANLGEVQNTGFEFSLNSTNIKNRDLVWNTSVGFSYNKNRIKHLYYDYDENGVERDDTSNGWYINHPIGEIWYYETDGVWQNTPEDIAAAALVGQVPGDIKVKNNYTDDDKILDDGTRIPVYNDNDKVYLGTTAPPIYWNMRNEFTLWNDLTISFSLYSYMGHKSLAGYWLNSDNGGSVVTNGFNVPAKKYWTPDNPTNDYGRLEAKGPNTGLSGGVSKLYNRNFVRLDNITVGYTIPQKWTRQWAIEKLRITASCNNVCTISGWEYGDPETGGLATRKFNFGLNITL</sequence>
<keyword evidence="5 7" id="KW-0472">Membrane</keyword>
<dbReference type="Gene3D" id="2.60.40.1120">
    <property type="entry name" value="Carboxypeptidase-like, regulatory domain"/>
    <property type="match status" value="1"/>
</dbReference>
<dbReference type="SUPFAM" id="SSF56935">
    <property type="entry name" value="Porins"/>
    <property type="match status" value="1"/>
</dbReference>
<dbReference type="GO" id="GO:0009279">
    <property type="term" value="C:cell outer membrane"/>
    <property type="evidence" value="ECO:0007669"/>
    <property type="project" value="UniProtKB-SubCell"/>
</dbReference>
<dbReference type="InterPro" id="IPR008969">
    <property type="entry name" value="CarboxyPept-like_regulatory"/>
</dbReference>
<protein>
    <submittedName>
        <fullName evidence="9">TonB-dependent receptor</fullName>
    </submittedName>
</protein>
<comment type="subcellular location">
    <subcellularLocation>
        <location evidence="1 7">Cell outer membrane</location>
        <topology evidence="1 7">Multi-pass membrane protein</topology>
    </subcellularLocation>
</comment>
<evidence type="ECO:0000256" key="1">
    <source>
        <dbReference type="ARBA" id="ARBA00004571"/>
    </source>
</evidence>
<dbReference type="InterPro" id="IPR012910">
    <property type="entry name" value="Plug_dom"/>
</dbReference>
<dbReference type="InterPro" id="IPR037066">
    <property type="entry name" value="Plug_dom_sf"/>
</dbReference>
<keyword evidence="2 7" id="KW-0813">Transport</keyword>
<dbReference type="InterPro" id="IPR036942">
    <property type="entry name" value="Beta-barrel_TonB_sf"/>
</dbReference>
<feature type="domain" description="TonB-dependent receptor plug" evidence="8">
    <location>
        <begin position="116"/>
        <end position="222"/>
    </location>
</feature>
<evidence type="ECO:0000256" key="7">
    <source>
        <dbReference type="PROSITE-ProRule" id="PRU01360"/>
    </source>
</evidence>
<dbReference type="NCBIfam" id="TIGR04057">
    <property type="entry name" value="SusC_RagA_signa"/>
    <property type="match status" value="1"/>
</dbReference>
<keyword evidence="9" id="KW-0675">Receptor</keyword>
<keyword evidence="4 7" id="KW-0812">Transmembrane</keyword>
<dbReference type="AlphaFoldDB" id="A0A4P7VQI1"/>
<name>A0A4P7VQI1_9BACT</name>
<dbReference type="InterPro" id="IPR023997">
    <property type="entry name" value="TonB-dep_OMP_SusC/RagA_CS"/>
</dbReference>
<evidence type="ECO:0000256" key="2">
    <source>
        <dbReference type="ARBA" id="ARBA00022448"/>
    </source>
</evidence>
<dbReference type="OrthoDB" id="9768177at2"/>
<dbReference type="SUPFAM" id="SSF49464">
    <property type="entry name" value="Carboxypeptidase regulatory domain-like"/>
    <property type="match status" value="1"/>
</dbReference>
<evidence type="ECO:0000256" key="5">
    <source>
        <dbReference type="ARBA" id="ARBA00023136"/>
    </source>
</evidence>
<evidence type="ECO:0000256" key="4">
    <source>
        <dbReference type="ARBA" id="ARBA00022692"/>
    </source>
</evidence>
<dbReference type="InterPro" id="IPR023996">
    <property type="entry name" value="TonB-dep_OMP_SusC/RagA"/>
</dbReference>
<reference evidence="9 10" key="1">
    <citation type="submission" date="2019-02" db="EMBL/GenBank/DDBJ databases">
        <title>Isolation and identification of novel species under the genus Muribaculum.</title>
        <authorList>
            <person name="Miyake S."/>
            <person name="Ding Y."/>
            <person name="Low A."/>
            <person name="Soh M."/>
            <person name="Seedorf H."/>
        </authorList>
    </citation>
    <scope>NUCLEOTIDE SEQUENCE [LARGE SCALE GENOMIC DNA]</scope>
    <source>
        <strain evidence="9 10">TLL-A4</strain>
    </source>
</reference>
<evidence type="ECO:0000313" key="10">
    <source>
        <dbReference type="Proteomes" id="UP000297031"/>
    </source>
</evidence>
<accession>A0A4P7VQI1</accession>
<keyword evidence="3 7" id="KW-1134">Transmembrane beta strand</keyword>
<evidence type="ECO:0000256" key="6">
    <source>
        <dbReference type="ARBA" id="ARBA00023237"/>
    </source>
</evidence>
<dbReference type="Pfam" id="PF07715">
    <property type="entry name" value="Plug"/>
    <property type="match status" value="1"/>
</dbReference>
<dbReference type="Proteomes" id="UP000297031">
    <property type="component" value="Chromosome"/>
</dbReference>
<gene>
    <name evidence="9" type="ORF">E7746_11930</name>
</gene>
<proteinExistence type="inferred from homology"/>
<dbReference type="RefSeq" id="WP_136410945.1">
    <property type="nucleotide sequence ID" value="NZ_CP039393.1"/>
</dbReference>
<evidence type="ECO:0000259" key="8">
    <source>
        <dbReference type="Pfam" id="PF07715"/>
    </source>
</evidence>
<dbReference type="FunFam" id="2.60.40.1120:FF:000003">
    <property type="entry name" value="Outer membrane protein Omp121"/>
    <property type="match status" value="1"/>
</dbReference>
<dbReference type="Gene3D" id="2.40.170.20">
    <property type="entry name" value="TonB-dependent receptor, beta-barrel domain"/>
    <property type="match status" value="1"/>
</dbReference>
<dbReference type="EMBL" id="CP039393">
    <property type="protein sequence ID" value="QCD36539.1"/>
    <property type="molecule type" value="Genomic_DNA"/>
</dbReference>
<dbReference type="Gene3D" id="2.170.130.10">
    <property type="entry name" value="TonB-dependent receptor, plug domain"/>
    <property type="match status" value="1"/>
</dbReference>
<dbReference type="KEGG" id="mgod:E7746_11930"/>
<dbReference type="PROSITE" id="PS52016">
    <property type="entry name" value="TONB_DEPENDENT_REC_3"/>
    <property type="match status" value="1"/>
</dbReference>
<evidence type="ECO:0000313" key="9">
    <source>
        <dbReference type="EMBL" id="QCD36539.1"/>
    </source>
</evidence>
<dbReference type="NCBIfam" id="TIGR04056">
    <property type="entry name" value="OMP_RagA_SusC"/>
    <property type="match status" value="1"/>
</dbReference>